<gene>
    <name evidence="1" type="ORF">LCGC14_1101080</name>
</gene>
<sequence>MDITLGGRYLSRFGEEYTVLEILLSGGIKVRYLKDNTESFVPRIDHNIVLQKLEEKRRDEGRFVRRLQSVQGVMLDYFTLGYLAHHGYFYAKMPADYEDIFIKDYARFSGKEPSRKEYHIEIPRDDEWFAVSTSISFGATDVALGRLDFADYEATYDAQYNRWRVSWNNYFFALISLGFCLGANQDTGHIMRRIVSRADREEFVRGYDLRKELAGA</sequence>
<dbReference type="EMBL" id="LAZR01004960">
    <property type="protein sequence ID" value="KKN04091.1"/>
    <property type="molecule type" value="Genomic_DNA"/>
</dbReference>
<evidence type="ECO:0000313" key="1">
    <source>
        <dbReference type="EMBL" id="KKN04091.1"/>
    </source>
</evidence>
<comment type="caution">
    <text evidence="1">The sequence shown here is derived from an EMBL/GenBank/DDBJ whole genome shotgun (WGS) entry which is preliminary data.</text>
</comment>
<protein>
    <submittedName>
        <fullName evidence="1">Uncharacterized protein</fullName>
    </submittedName>
</protein>
<reference evidence="1" key="1">
    <citation type="journal article" date="2015" name="Nature">
        <title>Complex archaea that bridge the gap between prokaryotes and eukaryotes.</title>
        <authorList>
            <person name="Spang A."/>
            <person name="Saw J.H."/>
            <person name="Jorgensen S.L."/>
            <person name="Zaremba-Niedzwiedzka K."/>
            <person name="Martijn J."/>
            <person name="Lind A.E."/>
            <person name="van Eijk R."/>
            <person name="Schleper C."/>
            <person name="Guy L."/>
            <person name="Ettema T.J."/>
        </authorList>
    </citation>
    <scope>NUCLEOTIDE SEQUENCE</scope>
</reference>
<organism evidence="1">
    <name type="scientific">marine sediment metagenome</name>
    <dbReference type="NCBI Taxonomy" id="412755"/>
    <lineage>
        <taxon>unclassified sequences</taxon>
        <taxon>metagenomes</taxon>
        <taxon>ecological metagenomes</taxon>
    </lineage>
</organism>
<accession>A0A0F9PSP5</accession>
<dbReference type="AlphaFoldDB" id="A0A0F9PSP5"/>
<proteinExistence type="predicted"/>
<name>A0A0F9PSP5_9ZZZZ</name>